<dbReference type="GO" id="GO:0016757">
    <property type="term" value="F:glycosyltransferase activity"/>
    <property type="evidence" value="ECO:0007669"/>
    <property type="project" value="UniProtKB-ARBA"/>
</dbReference>
<dbReference type="InterPro" id="IPR036412">
    <property type="entry name" value="HAD-like_sf"/>
</dbReference>
<dbReference type="FunFam" id="1.50.10.10:FF:000053">
    <property type="entry name" value="Putative glycosyl hydrolase"/>
    <property type="match status" value="1"/>
</dbReference>
<dbReference type="GO" id="GO:0030246">
    <property type="term" value="F:carbohydrate binding"/>
    <property type="evidence" value="ECO:0007669"/>
    <property type="project" value="InterPro"/>
</dbReference>
<dbReference type="Proteomes" id="UP000069773">
    <property type="component" value="Unassembled WGS sequence"/>
</dbReference>
<evidence type="ECO:0000313" key="8">
    <source>
        <dbReference type="Proteomes" id="UP000069773"/>
    </source>
</evidence>
<keyword evidence="8" id="KW-1185">Reference proteome</keyword>
<dbReference type="EMBL" id="JACKTI010000023">
    <property type="protein sequence ID" value="MCV7022913.1"/>
    <property type="molecule type" value="Genomic_DNA"/>
</dbReference>
<sequence length="984" mass="108321">MDHENRFASGLHAVIIDAGAVRADESVAKLVHTLHSAGVPTAVVLKELPADESLEGSDGPPVLRSNNSDRAVFVQAARRLRTAPVEAVVVTRDAAGVRTAAAAGIGLIVGVDTTGDRSQLISSGADVVVTDVAQANLTGLLSGTDPVRAASPSDGAGDRWCGGADPAVSGWLLSYDGFDPDHEGTRETLCTLGNGYWATRGSAPSSTLGETHYPGTYFAGVYNRVISDIGDRLVESEHMVNAPDWTYVRIQVADGQPMCPGSTEMISHDQRLDLRRGVLTRTTRYRDSHGRVTRITSRQLHSLATPHLAALEIAIQAENWAGRIHVRSAVNGDVSNSNAADDAPLNHHHLTIVDVTRPDAERVVVEAVTNQSGISLVTAARTRLRQGQDPAVDGKAFTEAALAGHDFVLDVEPDAEVILEKVVAVATSRDRGISTAPLAATDRIRQAPHFEQLLAEHVNAWQQWWTRFGIGMLTGARQRLALNLHIFHTLQTVAATSPELDAGVPARGLHGEGYRGHIFWDELFIYPMLTLRRPALTRSLLLYRYRRLAKAQTAARTVGLAGAMFPWQSGSDGREETPTELFNLRNQQWMPDNSHQQRHVGLALAYSVWQYYQATADIDFLVHHGAVIVVEVARFFADLATHDATDDRFDITGVMGPDEFHDGYPNAPGEGLRNNTYTNVLASWVLTRARDIIDLLHQRDCGPSLSRLAVNAEELNRWDRISRRLRIPFHDGVISQFEGYEDLAEFDWDRYRQRYGNIGRLDLILQAEGDSTNCYRLSKQADVLMLFYLFSAEELRAVFTRLGYQLPPELIPRTVHYYLSRTSHGSTLSRLVHSWVLARSDRAHSWSLFTEALDSDLADIQGGTTRTGIHLGAMAGTADMVIRCYAGVETRDDVLRLHPLLPRQLGAVTFQMRYRGQPIDVELSSNRVVLDLHPCATGPIRVCLEDVTRTLIPGQRWEMALSDPSHTPVASLARQQARATDATK</sequence>
<feature type="domain" description="Glycoside hydrolase family 65 N-terminal" evidence="5">
    <location>
        <begin position="175"/>
        <end position="429"/>
    </location>
</feature>
<dbReference type="Proteomes" id="UP001207528">
    <property type="component" value="Unassembled WGS sequence"/>
</dbReference>
<name>A0AAW5SFN8_MYCNV</name>
<dbReference type="InterPro" id="IPR037018">
    <property type="entry name" value="GH65_N"/>
</dbReference>
<dbReference type="EMBL" id="BCTA01000068">
    <property type="protein sequence ID" value="GAT11299.1"/>
    <property type="molecule type" value="Genomic_DNA"/>
</dbReference>
<evidence type="ECO:0000259" key="4">
    <source>
        <dbReference type="Pfam" id="PF03633"/>
    </source>
</evidence>
<dbReference type="Pfam" id="PF03633">
    <property type="entry name" value="Glyco_hydro_65C"/>
    <property type="match status" value="1"/>
</dbReference>
<gene>
    <name evidence="7" type="ORF">H7I77_06045</name>
    <name evidence="6" type="ORF">RMCN_4432</name>
</gene>
<dbReference type="InterPro" id="IPR012341">
    <property type="entry name" value="6hp_glycosidase-like_sf"/>
</dbReference>
<accession>A0AAW5SFN8</accession>
<dbReference type="SUPFAM" id="SSF56784">
    <property type="entry name" value="HAD-like"/>
    <property type="match status" value="1"/>
</dbReference>
<dbReference type="InterPro" id="IPR023214">
    <property type="entry name" value="HAD_sf"/>
</dbReference>
<dbReference type="GO" id="GO:0005975">
    <property type="term" value="P:carbohydrate metabolic process"/>
    <property type="evidence" value="ECO:0007669"/>
    <property type="project" value="InterPro"/>
</dbReference>
<keyword evidence="7" id="KW-0378">Hydrolase</keyword>
<evidence type="ECO:0000313" key="6">
    <source>
        <dbReference type="EMBL" id="GAT11299.1"/>
    </source>
</evidence>
<feature type="region of interest" description="Disordered" evidence="2">
    <location>
        <begin position="963"/>
        <end position="984"/>
    </location>
</feature>
<dbReference type="AlphaFoldDB" id="A0AAW5SFN8"/>
<dbReference type="Pfam" id="PF03632">
    <property type="entry name" value="Glyco_hydro_65m"/>
    <property type="match status" value="1"/>
</dbReference>
<evidence type="ECO:0000259" key="5">
    <source>
        <dbReference type="Pfam" id="PF03636"/>
    </source>
</evidence>
<reference evidence="6 8" key="1">
    <citation type="journal article" date="2016" name="Genome Announc.">
        <title>Draft Genome Sequences of Five Rapidly Growing Mycobacterium Species, M. thermoresistibile, M. fortuitum subsp. acetamidolyticum, M. canariasense, M. brisbanense, and M. novocastrense.</title>
        <authorList>
            <person name="Katahira K."/>
            <person name="Ogura Y."/>
            <person name="Gotoh Y."/>
            <person name="Hayashi T."/>
        </authorList>
    </citation>
    <scope>NUCLEOTIDE SEQUENCE [LARGE SCALE GENOMIC DNA]</scope>
    <source>
        <strain evidence="6 8">JCM18114</strain>
    </source>
</reference>
<dbReference type="Gene3D" id="1.50.10.10">
    <property type="match status" value="1"/>
</dbReference>
<reference evidence="7" key="3">
    <citation type="journal article" date="2022" name="BMC Genomics">
        <title>Comparative genome analysis of mycobacteria focusing on tRNA and non-coding RNA.</title>
        <authorList>
            <person name="Behra P.R.K."/>
            <person name="Pettersson B.M.F."/>
            <person name="Ramesh M."/>
            <person name="Das S."/>
            <person name="Dasgupta S."/>
            <person name="Kirsebom L.A."/>
        </authorList>
    </citation>
    <scope>NUCLEOTIDE SEQUENCE</scope>
    <source>
        <strain evidence="7">DSM 44203</strain>
    </source>
</reference>
<dbReference type="Gene3D" id="2.60.420.10">
    <property type="entry name" value="Maltose phosphorylase, domain 3"/>
    <property type="match status" value="1"/>
</dbReference>
<comment type="caution">
    <text evidence="7">The sequence shown here is derived from an EMBL/GenBank/DDBJ whole genome shotgun (WGS) entry which is preliminary data.</text>
</comment>
<feature type="domain" description="Glycoside hydrolase family 65 central catalytic" evidence="3">
    <location>
        <begin position="484"/>
        <end position="877"/>
    </location>
</feature>
<dbReference type="SUPFAM" id="SSF48208">
    <property type="entry name" value="Six-hairpin glycosidases"/>
    <property type="match status" value="1"/>
</dbReference>
<dbReference type="Gene3D" id="3.40.50.1000">
    <property type="entry name" value="HAD superfamily/HAD-like"/>
    <property type="match status" value="1"/>
</dbReference>
<dbReference type="PANTHER" id="PTHR11051:SF8">
    <property type="entry name" value="PROTEIN-GLUCOSYLGALACTOSYLHYDROXYLYSINE GLUCOSIDASE"/>
    <property type="match status" value="1"/>
</dbReference>
<dbReference type="InterPro" id="IPR005196">
    <property type="entry name" value="Glyco_hydro_65_N"/>
</dbReference>
<dbReference type="PANTHER" id="PTHR11051">
    <property type="entry name" value="GLYCOSYL HYDROLASE-RELATED"/>
    <property type="match status" value="1"/>
</dbReference>
<dbReference type="GO" id="GO:0004553">
    <property type="term" value="F:hydrolase activity, hydrolyzing O-glycosyl compounds"/>
    <property type="evidence" value="ECO:0007669"/>
    <property type="project" value="TreeGrafter"/>
</dbReference>
<dbReference type="InterPro" id="IPR005194">
    <property type="entry name" value="Glyco_hydro_65_C"/>
</dbReference>
<evidence type="ECO:0000256" key="1">
    <source>
        <dbReference type="ARBA" id="ARBA00023295"/>
    </source>
</evidence>
<protein>
    <submittedName>
        <fullName evidence="7">Glycoside hydrolase family 65 protein</fullName>
    </submittedName>
    <submittedName>
        <fullName evidence="6">Haloacid dehalogenase superfamily protein</fullName>
    </submittedName>
</protein>
<organism evidence="7 9">
    <name type="scientific">Mycolicibacterium novocastrense</name>
    <name type="common">Mycobacterium novocastrense</name>
    <dbReference type="NCBI Taxonomy" id="59813"/>
    <lineage>
        <taxon>Bacteria</taxon>
        <taxon>Bacillati</taxon>
        <taxon>Actinomycetota</taxon>
        <taxon>Actinomycetes</taxon>
        <taxon>Mycobacteriales</taxon>
        <taxon>Mycobacteriaceae</taxon>
        <taxon>Mycolicibacterium</taxon>
    </lineage>
</organism>
<dbReference type="InterPro" id="IPR011013">
    <property type="entry name" value="Gal_mutarotase_sf_dom"/>
</dbReference>
<dbReference type="RefSeq" id="WP_067393753.1">
    <property type="nucleotide sequence ID" value="NZ_BCTA01000068.1"/>
</dbReference>
<dbReference type="Pfam" id="PF03636">
    <property type="entry name" value="Glyco_hydro_65N"/>
    <property type="match status" value="1"/>
</dbReference>
<evidence type="ECO:0000313" key="7">
    <source>
        <dbReference type="EMBL" id="MCV7022913.1"/>
    </source>
</evidence>
<keyword evidence="1" id="KW-0326">Glycosidase</keyword>
<evidence type="ECO:0000313" key="9">
    <source>
        <dbReference type="Proteomes" id="UP001207528"/>
    </source>
</evidence>
<reference evidence="7" key="2">
    <citation type="submission" date="2020-07" db="EMBL/GenBank/DDBJ databases">
        <authorList>
            <person name="Pettersson B.M.F."/>
            <person name="Behra P.R.K."/>
            <person name="Ramesh M."/>
            <person name="Das S."/>
            <person name="Dasgupta S."/>
            <person name="Kirsebom L.A."/>
        </authorList>
    </citation>
    <scope>NUCLEOTIDE SEQUENCE</scope>
    <source>
        <strain evidence="7">DSM 44203</strain>
    </source>
</reference>
<evidence type="ECO:0000259" key="3">
    <source>
        <dbReference type="Pfam" id="PF03632"/>
    </source>
</evidence>
<dbReference type="InterPro" id="IPR008928">
    <property type="entry name" value="6-hairpin_glycosidase_sf"/>
</dbReference>
<dbReference type="SUPFAM" id="SSF74650">
    <property type="entry name" value="Galactose mutarotase-like"/>
    <property type="match status" value="1"/>
</dbReference>
<dbReference type="InterPro" id="IPR005195">
    <property type="entry name" value="Glyco_hydro_65_M"/>
</dbReference>
<evidence type="ECO:0000256" key="2">
    <source>
        <dbReference type="SAM" id="MobiDB-lite"/>
    </source>
</evidence>
<proteinExistence type="predicted"/>
<dbReference type="Gene3D" id="2.70.98.40">
    <property type="entry name" value="Glycoside hydrolase, family 65, N-terminal domain"/>
    <property type="match status" value="1"/>
</dbReference>
<feature type="domain" description="Glycoside hydrolase family 65 C-terminal" evidence="4">
    <location>
        <begin position="889"/>
        <end position="945"/>
    </location>
</feature>